<accession>A0A4Y7RUR1</accession>
<name>A0A4Y7RUR1_9FIRM</name>
<evidence type="ECO:0008006" key="3">
    <source>
        <dbReference type="Google" id="ProtNLM"/>
    </source>
</evidence>
<dbReference type="Proteomes" id="UP000297597">
    <property type="component" value="Unassembled WGS sequence"/>
</dbReference>
<dbReference type="AlphaFoldDB" id="A0A4Y7RUR1"/>
<comment type="caution">
    <text evidence="1">The sequence shown here is derived from an EMBL/GenBank/DDBJ whole genome shotgun (WGS) entry which is preliminary data.</text>
</comment>
<reference evidence="1 2" key="1">
    <citation type="journal article" date="2018" name="Environ. Microbiol.">
        <title>Novel energy conservation strategies and behaviour of Pelotomaculum schinkii driving syntrophic propionate catabolism.</title>
        <authorList>
            <person name="Hidalgo-Ahumada C.A.P."/>
            <person name="Nobu M.K."/>
            <person name="Narihiro T."/>
            <person name="Tamaki H."/>
            <person name="Liu W.T."/>
            <person name="Kamagata Y."/>
            <person name="Stams A.J.M."/>
            <person name="Imachi H."/>
            <person name="Sousa D.Z."/>
        </authorList>
    </citation>
    <scope>NUCLEOTIDE SEQUENCE [LARGE SCALE GENOMIC DNA]</scope>
    <source>
        <strain evidence="1 2">MGP</strain>
    </source>
</reference>
<evidence type="ECO:0000313" key="2">
    <source>
        <dbReference type="Proteomes" id="UP000297597"/>
    </source>
</evidence>
<protein>
    <recommendedName>
        <fullName evidence="3">FeS cluster biogenesis domain-containing protein</fullName>
    </recommendedName>
</protein>
<dbReference type="OrthoDB" id="1798539at2"/>
<dbReference type="InterPro" id="IPR049744">
    <property type="entry name" value="CC/Se_fam"/>
</dbReference>
<dbReference type="EMBL" id="QFFZ01000006">
    <property type="protein sequence ID" value="TEB12510.1"/>
    <property type="molecule type" value="Genomic_DNA"/>
</dbReference>
<keyword evidence="2" id="KW-1185">Reference proteome</keyword>
<organism evidence="1 2">
    <name type="scientific">Pelotomaculum propionicicum</name>
    <dbReference type="NCBI Taxonomy" id="258475"/>
    <lineage>
        <taxon>Bacteria</taxon>
        <taxon>Bacillati</taxon>
        <taxon>Bacillota</taxon>
        <taxon>Clostridia</taxon>
        <taxon>Eubacteriales</taxon>
        <taxon>Desulfotomaculaceae</taxon>
        <taxon>Pelotomaculum</taxon>
    </lineage>
</organism>
<sequence length="98" mass="10962">MIKVEISEDARDFILNRAEAVTVEAMMTCGGCFGLTMMPVVLEGEPSEPEKYEVIIADGIKVYILKEAVINPEGIRIFLEGNKFVYQELEVEGLRYSA</sequence>
<proteinExistence type="predicted"/>
<dbReference type="NCBIfam" id="NF041239">
    <property type="entry name" value="Moor_selen_rel"/>
    <property type="match status" value="1"/>
</dbReference>
<dbReference type="RefSeq" id="WP_134212722.1">
    <property type="nucleotide sequence ID" value="NZ_QFFZ01000006.1"/>
</dbReference>
<evidence type="ECO:0000313" key="1">
    <source>
        <dbReference type="EMBL" id="TEB12510.1"/>
    </source>
</evidence>
<gene>
    <name evidence="1" type="ORF">Pmgp_00841</name>
</gene>